<organism evidence="1 2">
    <name type="scientific">Caballeronia zhejiangensis</name>
    <dbReference type="NCBI Taxonomy" id="871203"/>
    <lineage>
        <taxon>Bacteria</taxon>
        <taxon>Pseudomonadati</taxon>
        <taxon>Pseudomonadota</taxon>
        <taxon>Betaproteobacteria</taxon>
        <taxon>Burkholderiales</taxon>
        <taxon>Burkholderiaceae</taxon>
        <taxon>Caballeronia</taxon>
    </lineage>
</organism>
<proteinExistence type="predicted"/>
<evidence type="ECO:0008006" key="3">
    <source>
        <dbReference type="Google" id="ProtNLM"/>
    </source>
</evidence>
<name>A0A656QJN5_9BURK</name>
<keyword evidence="2" id="KW-1185">Reference proteome</keyword>
<dbReference type="AlphaFoldDB" id="A0A656QJN5"/>
<evidence type="ECO:0000313" key="1">
    <source>
        <dbReference type="EMBL" id="KDR30462.1"/>
    </source>
</evidence>
<dbReference type="EMBL" id="JFHD01000009">
    <property type="protein sequence ID" value="KDR30462.1"/>
    <property type="molecule type" value="Genomic_DNA"/>
</dbReference>
<protein>
    <recommendedName>
        <fullName evidence="3">Zinc-ribbon domain-containing protein</fullName>
    </recommendedName>
</protein>
<reference evidence="1 2" key="1">
    <citation type="submission" date="2014-03" db="EMBL/GenBank/DDBJ databases">
        <title>Draft Genome Sequences of Four Burkholderia Strains.</title>
        <authorList>
            <person name="Liu X.Y."/>
            <person name="Li C.X."/>
            <person name="Xu J.H."/>
        </authorList>
    </citation>
    <scope>NUCLEOTIDE SEQUENCE [LARGE SCALE GENOMIC DNA]</scope>
    <source>
        <strain evidence="1 2">OP-1</strain>
    </source>
</reference>
<gene>
    <name evidence="1" type="ORF">BG60_37690</name>
</gene>
<sequence length="181" mass="19734">MRKRLCFGSAKKDIAGVPSSVRSTEAGVRCVPSIASVWALETRTKFAAGYGGKCLSDDYTNNSVLLRWGCAKGHTWQAKPVKIMIGHWCRTCAVERTRLGVEKMHDAAAMHGGKCLSETDVNTITPLEWQCMDGHTWSARPESTIRTGSCCPVCRAVKIAQARKSGLNLKKVSKGKVPILL</sequence>
<comment type="caution">
    <text evidence="1">The sequence shown here is derived from an EMBL/GenBank/DDBJ whole genome shotgun (WGS) entry which is preliminary data.</text>
</comment>
<accession>A0A656QJN5</accession>
<evidence type="ECO:0000313" key="2">
    <source>
        <dbReference type="Proteomes" id="UP000027451"/>
    </source>
</evidence>
<dbReference type="Proteomes" id="UP000027451">
    <property type="component" value="Unassembled WGS sequence"/>
</dbReference>